<keyword evidence="8" id="KW-0479">Metal-binding</keyword>
<keyword evidence="7 8" id="KW-0472">Membrane</keyword>
<dbReference type="Gene3D" id="3.10.580.10">
    <property type="entry name" value="CBS-domain"/>
    <property type="match status" value="1"/>
</dbReference>
<dbReference type="Pfam" id="PF00571">
    <property type="entry name" value="CBS"/>
    <property type="match status" value="1"/>
</dbReference>
<dbReference type="GO" id="GO:0015095">
    <property type="term" value="F:magnesium ion transmembrane transporter activity"/>
    <property type="evidence" value="ECO:0007669"/>
    <property type="project" value="UniProtKB-UniRule"/>
</dbReference>
<keyword evidence="10" id="KW-1185">Reference proteome</keyword>
<comment type="subunit">
    <text evidence="8">Homodimer.</text>
</comment>
<dbReference type="Proteomes" id="UP000289664">
    <property type="component" value="Chromosome"/>
</dbReference>
<dbReference type="EMBL" id="CP036170">
    <property type="protein sequence ID" value="QBF75499.1"/>
    <property type="molecule type" value="Genomic_DNA"/>
</dbReference>
<evidence type="ECO:0000256" key="4">
    <source>
        <dbReference type="ARBA" id="ARBA00022692"/>
    </source>
</evidence>
<comment type="similarity">
    <text evidence="2 8">Belongs to the SLC41A transporter family.</text>
</comment>
<keyword evidence="4 8" id="KW-0812">Transmembrane</keyword>
<keyword evidence="3 8" id="KW-0813">Transport</keyword>
<comment type="caution">
    <text evidence="8">Lacks conserved residue(s) required for the propagation of feature annotation.</text>
</comment>
<evidence type="ECO:0000256" key="5">
    <source>
        <dbReference type="ARBA" id="ARBA00022842"/>
    </source>
</evidence>
<gene>
    <name evidence="9" type="ORF">HDCHBGLK_02910</name>
</gene>
<dbReference type="SUPFAM" id="SSF54631">
    <property type="entry name" value="CBS-domain pair"/>
    <property type="match status" value="1"/>
</dbReference>
<dbReference type="InterPro" id="IPR006669">
    <property type="entry name" value="MgtE_transporter"/>
</dbReference>
<dbReference type="Gene3D" id="1.25.60.10">
    <property type="entry name" value="MgtE N-terminal domain-like"/>
    <property type="match status" value="1"/>
</dbReference>
<evidence type="ECO:0000256" key="3">
    <source>
        <dbReference type="ARBA" id="ARBA00022448"/>
    </source>
</evidence>
<proteinExistence type="inferred from homology"/>
<sequence length="481" mass="53983">MSEDWKAARQKVEDLVEESKNMPDLAETDYLEEREELTEERILEMLEERQYKELKEELENNMYPIDLADILENFDQKHLVMVFRLLAKEEAAETFTYMNSDMRELLINALTDSELEEVMEEMYLDDTVDVLEEMPANVVDRLLMATDEETRVQINQLLQYPEDSAGSVMNVDYIALRKEMTVAESILKIRQVGINKETIYTCYVTEKRKLIGQVDVKELLTTSESKTVEEIMDTNMLYAHTTDDQEDVARTITKYGLIALPIVDHEMCMVGIVTVDDAMVVLQEETTEDISIMAGVNPNEETYFGTTVLEHVKSRIPWLLFLMLSATVTQMIMNSYEAALAVMPQLAGFIPMLTGTGGNCGSQSSTLVIRGLAVGEIEFKDLFKVIWKEVRIAVCISLILSVVNGLRILLMGQGDAMMAFTIGLTMACTVVIAKVVGCTLPLLAKKVGLDPAIMATPLISTLVDISTISVYFAIVSTAFAL</sequence>
<dbReference type="NCBIfam" id="TIGR00400">
    <property type="entry name" value="mgtE"/>
    <property type="match status" value="1"/>
</dbReference>
<keyword evidence="5 8" id="KW-0460">Magnesium</keyword>
<dbReference type="eggNOG" id="COG2239">
    <property type="taxonomic scope" value="Bacteria"/>
</dbReference>
<feature type="transmembrane region" description="Helical" evidence="8">
    <location>
        <begin position="416"/>
        <end position="443"/>
    </location>
</feature>
<dbReference type="Pfam" id="PF03448">
    <property type="entry name" value="MgtE_N"/>
    <property type="match status" value="1"/>
</dbReference>
<evidence type="ECO:0000313" key="10">
    <source>
        <dbReference type="Proteomes" id="UP000289664"/>
    </source>
</evidence>
<name>B0NB19_CLOS5</name>
<dbReference type="SMART" id="SM00924">
    <property type="entry name" value="MgtE_N"/>
    <property type="match status" value="1"/>
</dbReference>
<dbReference type="SUPFAM" id="SSF158791">
    <property type="entry name" value="MgtE N-terminal domain-like"/>
    <property type="match status" value="1"/>
</dbReference>
<dbReference type="GO" id="GO:0046872">
    <property type="term" value="F:metal ion binding"/>
    <property type="evidence" value="ECO:0007669"/>
    <property type="project" value="UniProtKB-KW"/>
</dbReference>
<feature type="transmembrane region" description="Helical" evidence="8">
    <location>
        <begin position="455"/>
        <end position="480"/>
    </location>
</feature>
<dbReference type="Pfam" id="PF01769">
    <property type="entry name" value="MgtE"/>
    <property type="match status" value="1"/>
</dbReference>
<dbReference type="SUPFAM" id="SSF161093">
    <property type="entry name" value="MgtE membrane domain-like"/>
    <property type="match status" value="1"/>
</dbReference>
<dbReference type="GO" id="GO:0005886">
    <property type="term" value="C:plasma membrane"/>
    <property type="evidence" value="ECO:0007669"/>
    <property type="project" value="UniProtKB-SubCell"/>
</dbReference>
<dbReference type="InterPro" id="IPR038076">
    <property type="entry name" value="MgtE_N_sf"/>
</dbReference>
<dbReference type="CDD" id="cd04606">
    <property type="entry name" value="CBS_pair_Mg_transporter"/>
    <property type="match status" value="1"/>
</dbReference>
<dbReference type="InterPro" id="IPR006667">
    <property type="entry name" value="SLC41_membr_dom"/>
</dbReference>
<dbReference type="PROSITE" id="PS51371">
    <property type="entry name" value="CBS"/>
    <property type="match status" value="1"/>
</dbReference>
<dbReference type="HOGENOM" id="CLU_037408_2_2_9"/>
<dbReference type="STRING" id="411468.CLOSCI_00638"/>
<dbReference type="PANTHER" id="PTHR43773:SF1">
    <property type="entry name" value="MAGNESIUM TRANSPORTER MGTE"/>
    <property type="match status" value="1"/>
</dbReference>
<dbReference type="InterPro" id="IPR006668">
    <property type="entry name" value="Mg_transptr_MgtE_intracell_dom"/>
</dbReference>
<evidence type="ECO:0000256" key="6">
    <source>
        <dbReference type="ARBA" id="ARBA00022989"/>
    </source>
</evidence>
<evidence type="ECO:0000256" key="7">
    <source>
        <dbReference type="ARBA" id="ARBA00023136"/>
    </source>
</evidence>
<evidence type="ECO:0000256" key="8">
    <source>
        <dbReference type="RuleBase" id="RU362011"/>
    </source>
</evidence>
<dbReference type="Gene3D" id="1.10.357.20">
    <property type="entry name" value="SLC41 divalent cation transporters, integral membrane domain"/>
    <property type="match status" value="1"/>
</dbReference>
<keyword evidence="6 8" id="KW-1133">Transmembrane helix</keyword>
<comment type="subcellular location">
    <subcellularLocation>
        <location evidence="8">Cell membrane</location>
        <topology evidence="8">Multi-pass membrane protein</topology>
    </subcellularLocation>
    <subcellularLocation>
        <location evidence="1">Membrane</location>
        <topology evidence="1">Multi-pass membrane protein</topology>
    </subcellularLocation>
</comment>
<keyword evidence="8" id="KW-1003">Cell membrane</keyword>
<comment type="function">
    <text evidence="8">Acts as a magnesium transporter.</text>
</comment>
<accession>B0NB19</accession>
<dbReference type="InterPro" id="IPR036739">
    <property type="entry name" value="SLC41_membr_dom_sf"/>
</dbReference>
<dbReference type="PANTHER" id="PTHR43773">
    <property type="entry name" value="MAGNESIUM TRANSPORTER MGTE"/>
    <property type="match status" value="1"/>
</dbReference>
<feature type="transmembrane region" description="Helical" evidence="8">
    <location>
        <begin position="390"/>
        <end position="410"/>
    </location>
</feature>
<evidence type="ECO:0000256" key="2">
    <source>
        <dbReference type="ARBA" id="ARBA00009749"/>
    </source>
</evidence>
<protein>
    <recommendedName>
        <fullName evidence="8">Magnesium transporter MgtE</fullName>
    </recommendedName>
</protein>
<organism evidence="9 10">
    <name type="scientific">Clostridium scindens (strain ATCC 35704 / DSM 5676 / VPI 13733 / 19)</name>
    <dbReference type="NCBI Taxonomy" id="411468"/>
    <lineage>
        <taxon>Bacteria</taxon>
        <taxon>Bacillati</taxon>
        <taxon>Bacillota</taxon>
        <taxon>Clostridia</taxon>
        <taxon>Lachnospirales</taxon>
        <taxon>Lachnospiraceae</taxon>
    </lineage>
</organism>
<dbReference type="KEGG" id="csci:HDCHBGLK_02910"/>
<dbReference type="InterPro" id="IPR046342">
    <property type="entry name" value="CBS_dom_sf"/>
</dbReference>
<dbReference type="AlphaFoldDB" id="B0NB19"/>
<evidence type="ECO:0000313" key="9">
    <source>
        <dbReference type="EMBL" id="QBF75499.1"/>
    </source>
</evidence>
<reference evidence="9 10" key="1">
    <citation type="journal article" date="2019" name="Appl. Environ. Microbiol.">
        <title>Clostridium scindens ATCC 35704: integration of nutritional requirements, the complete genome sequence, and global transcriptional responses to bile acids.</title>
        <authorList>
            <person name="Devendran S."/>
            <person name="Shrestha R."/>
            <person name="Alves J.M.P."/>
            <person name="Wolf P.G."/>
            <person name="Ly L."/>
            <person name="Hernandez A.G."/>
            <person name="Mendez-Garcia C."/>
            <person name="Inboden A."/>
            <person name="Wiley J."/>
            <person name="Paul O."/>
            <person name="Allen A."/>
            <person name="Springer E."/>
            <person name="Wright C.L."/>
            <person name="Fields C.J."/>
            <person name="Daniel S.L."/>
            <person name="Ridlon J.M."/>
        </authorList>
    </citation>
    <scope>NUCLEOTIDE SEQUENCE [LARGE SCALE GENOMIC DNA]</scope>
    <source>
        <strain evidence="9 10">ATCC 35704</strain>
    </source>
</reference>
<evidence type="ECO:0000256" key="1">
    <source>
        <dbReference type="ARBA" id="ARBA00004141"/>
    </source>
</evidence>
<dbReference type="InterPro" id="IPR000644">
    <property type="entry name" value="CBS_dom"/>
</dbReference>